<dbReference type="Proteomes" id="UP000662572">
    <property type="component" value="Unassembled WGS sequence"/>
</dbReference>
<dbReference type="AlphaFoldDB" id="A0A918PUV8"/>
<dbReference type="PANTHER" id="PTHR11693:SF22">
    <property type="entry name" value="ATP SYNTHASE SUBUNIT GAMMA, MITOCHONDRIAL"/>
    <property type="match status" value="1"/>
</dbReference>
<keyword evidence="5 10" id="KW-0375">Hydrogen ion transport</keyword>
<comment type="subcellular location">
    <subcellularLocation>
        <location evidence="10">Cell membrane</location>
        <topology evidence="10">Peripheral membrane protein</topology>
    </subcellularLocation>
    <subcellularLocation>
        <location evidence="2">Membrane</location>
        <topology evidence="2">Peripheral membrane protein</topology>
    </subcellularLocation>
</comment>
<reference evidence="11" key="2">
    <citation type="submission" date="2020-09" db="EMBL/GenBank/DDBJ databases">
        <authorList>
            <person name="Sun Q."/>
            <person name="Kim S."/>
        </authorList>
    </citation>
    <scope>NUCLEOTIDE SEQUENCE</scope>
    <source>
        <strain evidence="11">KCTC 32296</strain>
    </source>
</reference>
<dbReference type="InterPro" id="IPR035968">
    <property type="entry name" value="ATP_synth_F1_ATPase_gsu"/>
</dbReference>
<accession>A0A918PUV8</accession>
<dbReference type="InterPro" id="IPR023632">
    <property type="entry name" value="ATP_synth_F1_gsu_CS"/>
</dbReference>
<dbReference type="PRINTS" id="PR00126">
    <property type="entry name" value="ATPASEGAMMA"/>
</dbReference>
<keyword evidence="7 10" id="KW-0472">Membrane</keyword>
<keyword evidence="8 10" id="KW-0139">CF(1)</keyword>
<dbReference type="EMBL" id="BMZB01000001">
    <property type="protein sequence ID" value="GGZ22911.1"/>
    <property type="molecule type" value="Genomic_DNA"/>
</dbReference>
<keyword evidence="12" id="KW-1185">Reference proteome</keyword>
<dbReference type="SUPFAM" id="SSF52943">
    <property type="entry name" value="ATP synthase (F1-ATPase), gamma subunit"/>
    <property type="match status" value="1"/>
</dbReference>
<sequence>MASLKDMRNQIASVKATQKITKAMQMVAAAKLKRAQDAAENARPYAARMAAVIANLAKGVSGDGAPVLLGGNGSTQNHLVIVSTSDRGLCGGFNSQIVRAARDYINGLIADGKGVKIITVGRKGNDQLKRQYADRIIATFDMSAHKVLTLDAVQPIADAAVAEFNDGRADVVTLFYSRFKSVISQVPTPKQLIPAQIDAVAEPSTGSDAVYEYEPSEEEILETLLPRNLTVQILSSLLENTAGFYAAQMSAMDNATRNAGEMIKAMNLKYNRKRQAQITTELIEIIAGAEAI</sequence>
<keyword evidence="6 10" id="KW-0406">Ion transport</keyword>
<dbReference type="GO" id="GO:0045259">
    <property type="term" value="C:proton-transporting ATP synthase complex"/>
    <property type="evidence" value="ECO:0007669"/>
    <property type="project" value="UniProtKB-KW"/>
</dbReference>
<dbReference type="PANTHER" id="PTHR11693">
    <property type="entry name" value="ATP SYNTHASE GAMMA CHAIN"/>
    <property type="match status" value="1"/>
</dbReference>
<dbReference type="Gene3D" id="3.40.1380.10">
    <property type="match status" value="1"/>
</dbReference>
<dbReference type="FunFam" id="1.10.287.80:FF:000001">
    <property type="entry name" value="ATP synthase gamma chain"/>
    <property type="match status" value="1"/>
</dbReference>
<evidence type="ECO:0000256" key="2">
    <source>
        <dbReference type="ARBA" id="ARBA00004170"/>
    </source>
</evidence>
<evidence type="ECO:0000256" key="6">
    <source>
        <dbReference type="ARBA" id="ARBA00023065"/>
    </source>
</evidence>
<evidence type="ECO:0000256" key="1">
    <source>
        <dbReference type="ARBA" id="ARBA00003456"/>
    </source>
</evidence>
<dbReference type="NCBIfam" id="NF004146">
    <property type="entry name" value="PRK05621.1-4"/>
    <property type="match status" value="1"/>
</dbReference>
<evidence type="ECO:0000256" key="5">
    <source>
        <dbReference type="ARBA" id="ARBA00022781"/>
    </source>
</evidence>
<evidence type="ECO:0000256" key="3">
    <source>
        <dbReference type="ARBA" id="ARBA00007681"/>
    </source>
</evidence>
<protein>
    <recommendedName>
        <fullName evidence="10">ATP synthase gamma chain</fullName>
    </recommendedName>
    <alternativeName>
        <fullName evidence="10">ATP synthase F1 sector gamma subunit</fullName>
    </alternativeName>
    <alternativeName>
        <fullName evidence="10">F-ATPase gamma subunit</fullName>
    </alternativeName>
</protein>
<evidence type="ECO:0000256" key="8">
    <source>
        <dbReference type="ARBA" id="ARBA00023196"/>
    </source>
</evidence>
<dbReference type="GO" id="GO:0042777">
    <property type="term" value="P:proton motive force-driven plasma membrane ATP synthesis"/>
    <property type="evidence" value="ECO:0007669"/>
    <property type="project" value="UniProtKB-UniRule"/>
</dbReference>
<dbReference type="Gene3D" id="1.10.287.80">
    <property type="entry name" value="ATP synthase, gamma subunit, helix hairpin domain"/>
    <property type="match status" value="1"/>
</dbReference>
<dbReference type="GO" id="GO:0005524">
    <property type="term" value="F:ATP binding"/>
    <property type="evidence" value="ECO:0007669"/>
    <property type="project" value="UniProtKB-UniRule"/>
</dbReference>
<dbReference type="CDD" id="cd12151">
    <property type="entry name" value="F1-ATPase_gamma"/>
    <property type="match status" value="1"/>
</dbReference>
<reference evidence="11" key="1">
    <citation type="journal article" date="2014" name="Int. J. Syst. Evol. Microbiol.">
        <title>Complete genome sequence of Corynebacterium casei LMG S-19264T (=DSM 44701T), isolated from a smear-ripened cheese.</title>
        <authorList>
            <consortium name="US DOE Joint Genome Institute (JGI-PGF)"/>
            <person name="Walter F."/>
            <person name="Albersmeier A."/>
            <person name="Kalinowski J."/>
            <person name="Ruckert C."/>
        </authorList>
    </citation>
    <scope>NUCLEOTIDE SEQUENCE</scope>
    <source>
        <strain evidence="11">KCTC 32296</strain>
    </source>
</reference>
<dbReference type="HAMAP" id="MF_00815">
    <property type="entry name" value="ATP_synth_gamma_bact"/>
    <property type="match status" value="1"/>
</dbReference>
<comment type="similarity">
    <text evidence="3 10">Belongs to the ATPase gamma chain family.</text>
</comment>
<organism evidence="11 12">
    <name type="scientific">Asticcacaulis endophyticus</name>
    <dbReference type="NCBI Taxonomy" id="1395890"/>
    <lineage>
        <taxon>Bacteria</taxon>
        <taxon>Pseudomonadati</taxon>
        <taxon>Pseudomonadota</taxon>
        <taxon>Alphaproteobacteria</taxon>
        <taxon>Caulobacterales</taxon>
        <taxon>Caulobacteraceae</taxon>
        <taxon>Asticcacaulis</taxon>
    </lineage>
</organism>
<evidence type="ECO:0000256" key="9">
    <source>
        <dbReference type="ARBA" id="ARBA00023310"/>
    </source>
</evidence>
<name>A0A918PUV8_9CAUL</name>
<dbReference type="GO" id="GO:0046933">
    <property type="term" value="F:proton-transporting ATP synthase activity, rotational mechanism"/>
    <property type="evidence" value="ECO:0007669"/>
    <property type="project" value="UniProtKB-UniRule"/>
</dbReference>
<evidence type="ECO:0000256" key="7">
    <source>
        <dbReference type="ARBA" id="ARBA00023136"/>
    </source>
</evidence>
<dbReference type="InterPro" id="IPR000131">
    <property type="entry name" value="ATP_synth_F1_gsu"/>
</dbReference>
<comment type="caution">
    <text evidence="11">The sequence shown here is derived from an EMBL/GenBank/DDBJ whole genome shotgun (WGS) entry which is preliminary data.</text>
</comment>
<proteinExistence type="inferred from homology"/>
<evidence type="ECO:0000256" key="4">
    <source>
        <dbReference type="ARBA" id="ARBA00022448"/>
    </source>
</evidence>
<comment type="function">
    <text evidence="1 10">Produces ATP from ADP in the presence of a proton gradient across the membrane. The gamma chain is believed to be important in regulating ATPase activity and the flow of protons through the CF(0) complex.</text>
</comment>
<keyword evidence="4 10" id="KW-0813">Transport</keyword>
<evidence type="ECO:0000313" key="11">
    <source>
        <dbReference type="EMBL" id="GGZ22911.1"/>
    </source>
</evidence>
<gene>
    <name evidence="10 11" type="primary">atpG</name>
    <name evidence="11" type="ORF">GCM10011273_04740</name>
</gene>
<comment type="subunit">
    <text evidence="10">F-type ATPases have 2 components, CF(1) - the catalytic core - and CF(0) - the membrane proton channel. CF(1) has five subunits: alpha(3), beta(3), gamma(1), delta(1), epsilon(1). CF(0) has three main subunits: a, b and c.</text>
</comment>
<evidence type="ECO:0000256" key="10">
    <source>
        <dbReference type="HAMAP-Rule" id="MF_00815"/>
    </source>
</evidence>
<dbReference type="GO" id="GO:0005886">
    <property type="term" value="C:plasma membrane"/>
    <property type="evidence" value="ECO:0007669"/>
    <property type="project" value="UniProtKB-SubCell"/>
</dbReference>
<dbReference type="PIRSF" id="PIRSF039089">
    <property type="entry name" value="ATP_synthase_gamma"/>
    <property type="match status" value="1"/>
</dbReference>
<keyword evidence="9 10" id="KW-0066">ATP synthesis</keyword>
<dbReference type="RefSeq" id="WP_189484754.1">
    <property type="nucleotide sequence ID" value="NZ_BMZB01000001.1"/>
</dbReference>
<keyword evidence="10" id="KW-1003">Cell membrane</keyword>
<dbReference type="PROSITE" id="PS00153">
    <property type="entry name" value="ATPASE_GAMMA"/>
    <property type="match status" value="1"/>
</dbReference>
<dbReference type="NCBIfam" id="TIGR01146">
    <property type="entry name" value="ATPsyn_F1gamma"/>
    <property type="match status" value="1"/>
</dbReference>
<dbReference type="Pfam" id="PF00231">
    <property type="entry name" value="ATP-synt"/>
    <property type="match status" value="1"/>
</dbReference>
<evidence type="ECO:0000313" key="12">
    <source>
        <dbReference type="Proteomes" id="UP000662572"/>
    </source>
</evidence>